<comment type="caution">
    <text evidence="2">The sequence shown here is derived from an EMBL/GenBank/DDBJ whole genome shotgun (WGS) entry which is preliminary data.</text>
</comment>
<evidence type="ECO:0000313" key="2">
    <source>
        <dbReference type="EMBL" id="KAG5581446.1"/>
    </source>
</evidence>
<dbReference type="SUPFAM" id="SSF52058">
    <property type="entry name" value="L domain-like"/>
    <property type="match status" value="1"/>
</dbReference>
<dbReference type="AlphaFoldDB" id="A0A9J5X2K6"/>
<gene>
    <name evidence="2" type="ORF">H5410_052073</name>
</gene>
<reference evidence="2 3" key="1">
    <citation type="submission" date="2020-09" db="EMBL/GenBank/DDBJ databases">
        <title>De no assembly of potato wild relative species, Solanum commersonii.</title>
        <authorList>
            <person name="Cho K."/>
        </authorList>
    </citation>
    <scope>NUCLEOTIDE SEQUENCE [LARGE SCALE GENOMIC DNA]</scope>
    <source>
        <strain evidence="2">LZ3.2</strain>
        <tissue evidence="2">Leaf</tissue>
    </source>
</reference>
<feature type="domain" description="R13L1/DRL21-like LRR repeat region" evidence="1">
    <location>
        <begin position="10"/>
        <end position="81"/>
    </location>
</feature>
<dbReference type="Pfam" id="PF25019">
    <property type="entry name" value="LRR_R13L1-DRL21"/>
    <property type="match status" value="1"/>
</dbReference>
<sequence>MVYLRSHDESEGCEINDEHVLDGLQPHPNLKTLEVENYLGTKFPSWFNEELLPNFVILKLNGSKCCEEIPSHLELVGFHELECIGPPLYGVEISNSGSSCNNDIIQVFRSLKELVLDIDNEMPLLSLCNNLTSLVNLVVELREFPQSLYKLHSIKSLKFTKWNARAMTVSSDFDKCPKLISIPAGSLHDLTGLRHLEIVPLSKMVDFEAFQLIFIGIQQMFSLHCLCVVGRLH</sequence>
<organism evidence="2 3">
    <name type="scientific">Solanum commersonii</name>
    <name type="common">Commerson's wild potato</name>
    <name type="synonym">Commerson's nightshade</name>
    <dbReference type="NCBI Taxonomy" id="4109"/>
    <lineage>
        <taxon>Eukaryota</taxon>
        <taxon>Viridiplantae</taxon>
        <taxon>Streptophyta</taxon>
        <taxon>Embryophyta</taxon>
        <taxon>Tracheophyta</taxon>
        <taxon>Spermatophyta</taxon>
        <taxon>Magnoliopsida</taxon>
        <taxon>eudicotyledons</taxon>
        <taxon>Gunneridae</taxon>
        <taxon>Pentapetalae</taxon>
        <taxon>asterids</taxon>
        <taxon>lamiids</taxon>
        <taxon>Solanales</taxon>
        <taxon>Solanaceae</taxon>
        <taxon>Solanoideae</taxon>
        <taxon>Solaneae</taxon>
        <taxon>Solanum</taxon>
    </lineage>
</organism>
<accession>A0A9J5X2K6</accession>
<evidence type="ECO:0000313" key="3">
    <source>
        <dbReference type="Proteomes" id="UP000824120"/>
    </source>
</evidence>
<keyword evidence="3" id="KW-1185">Reference proteome</keyword>
<dbReference type="EMBL" id="JACXVP010000010">
    <property type="protein sequence ID" value="KAG5581446.1"/>
    <property type="molecule type" value="Genomic_DNA"/>
</dbReference>
<name>A0A9J5X2K6_SOLCO</name>
<dbReference type="Proteomes" id="UP000824120">
    <property type="component" value="Chromosome 10"/>
</dbReference>
<dbReference type="InterPro" id="IPR032675">
    <property type="entry name" value="LRR_dom_sf"/>
</dbReference>
<evidence type="ECO:0000259" key="1">
    <source>
        <dbReference type="Pfam" id="PF25019"/>
    </source>
</evidence>
<protein>
    <recommendedName>
        <fullName evidence="1">R13L1/DRL21-like LRR repeat region domain-containing protein</fullName>
    </recommendedName>
</protein>
<dbReference type="OrthoDB" id="911059at2759"/>
<proteinExistence type="predicted"/>
<dbReference type="InterPro" id="IPR056789">
    <property type="entry name" value="LRR_R13L1-DRL21"/>
</dbReference>
<dbReference type="Gene3D" id="3.80.10.10">
    <property type="entry name" value="Ribonuclease Inhibitor"/>
    <property type="match status" value="1"/>
</dbReference>